<evidence type="ECO:0000313" key="2">
    <source>
        <dbReference type="Proteomes" id="UP000192501"/>
    </source>
</evidence>
<dbReference type="VEuPathDB" id="MicrosporidiaDB:A0H76_1491"/>
<sequence>MTDLSSSIKIYYQGFNDSRGGKGDFYIKPNILVNKNLNKEEVSKVIKPLVYNVNEGINVNSQYCFKLPEDHTSSNGSRQQFDSKEDYMGDQQDFIGSMFSGFGRGF</sequence>
<protein>
    <submittedName>
        <fullName evidence="1">Uncharacterized protein</fullName>
    </submittedName>
</protein>
<organism evidence="1 2">
    <name type="scientific">Hepatospora eriocheir</name>
    <dbReference type="NCBI Taxonomy" id="1081669"/>
    <lineage>
        <taxon>Eukaryota</taxon>
        <taxon>Fungi</taxon>
        <taxon>Fungi incertae sedis</taxon>
        <taxon>Microsporidia</taxon>
        <taxon>Hepatosporidae</taxon>
        <taxon>Hepatospora</taxon>
    </lineage>
</organism>
<dbReference type="AlphaFoldDB" id="A0A1X0Q5T0"/>
<name>A0A1X0Q5T0_9MICR</name>
<gene>
    <name evidence="1" type="ORF">A0H76_1491</name>
</gene>
<dbReference type="EMBL" id="LTAI01001900">
    <property type="protein sequence ID" value="ORD93317.1"/>
    <property type="molecule type" value="Genomic_DNA"/>
</dbReference>
<comment type="caution">
    <text evidence="1">The sequence shown here is derived from an EMBL/GenBank/DDBJ whole genome shotgun (WGS) entry which is preliminary data.</text>
</comment>
<dbReference type="VEuPathDB" id="MicrosporidiaDB:HERIO_768"/>
<dbReference type="Proteomes" id="UP000192501">
    <property type="component" value="Unassembled WGS sequence"/>
</dbReference>
<evidence type="ECO:0000313" key="1">
    <source>
        <dbReference type="EMBL" id="ORD93317.1"/>
    </source>
</evidence>
<accession>A0A1X0Q5T0</accession>
<reference evidence="1 2" key="1">
    <citation type="journal article" date="2017" name="Environ. Microbiol.">
        <title>Decay of the glycolytic pathway and adaptation to intranuclear parasitism within Enterocytozoonidae microsporidia.</title>
        <authorList>
            <person name="Wiredu Boakye D."/>
            <person name="Jaroenlak P."/>
            <person name="Prachumwat A."/>
            <person name="Williams T.A."/>
            <person name="Bateman K.S."/>
            <person name="Itsathitphaisarn O."/>
            <person name="Sritunyalucksana K."/>
            <person name="Paszkiewicz K.H."/>
            <person name="Moore K.A."/>
            <person name="Stentiford G.D."/>
            <person name="Williams B.A."/>
        </authorList>
    </citation>
    <scope>NUCLEOTIDE SEQUENCE [LARGE SCALE GENOMIC DNA]</scope>
    <source>
        <strain evidence="2">canceri</strain>
    </source>
</reference>
<proteinExistence type="predicted"/>